<sequence>MAKQPRARAASSSARPRRRLPNDERRERILEAARKAFGQASRPSQLSTIREIAAAGKMSEGTIYNYFTSKEELFFAAIVEPVLASMREANMDQMIESDPAGEGGRTTAEHFIASVTETWSGSLPILSLLLGDRKLASRFYEEAFASSLDQLSASIDDHRGGRSMGFGGWMAARVIVGGCLMLALELELGKGKLDKDELAREMSSMLYQGLSGFFDPVGASPNGEAQAASPGSSADGAG</sequence>
<dbReference type="PANTHER" id="PTHR30055">
    <property type="entry name" value="HTH-TYPE TRANSCRIPTIONAL REGULATOR RUTR"/>
    <property type="match status" value="1"/>
</dbReference>
<dbReference type="RefSeq" id="WP_180915972.1">
    <property type="nucleotide sequence ID" value="NZ_CP059165.1"/>
</dbReference>
<dbReference type="Proteomes" id="UP000510682">
    <property type="component" value="Chromosome"/>
</dbReference>
<name>A0A7D6I5G5_9MYCO</name>
<dbReference type="KEGG" id="mgor:H0P51_27825"/>
<evidence type="ECO:0000256" key="5">
    <source>
        <dbReference type="SAM" id="MobiDB-lite"/>
    </source>
</evidence>
<dbReference type="Gene3D" id="1.10.357.10">
    <property type="entry name" value="Tetracycline Repressor, domain 2"/>
    <property type="match status" value="1"/>
</dbReference>
<accession>A0A7D6I5G5</accession>
<feature type="DNA-binding region" description="H-T-H motif" evidence="4">
    <location>
        <begin position="48"/>
        <end position="67"/>
    </location>
</feature>
<reference evidence="8" key="2">
    <citation type="submission" date="2023-07" db="EMBL/GenBank/DDBJ databases">
        <title>Description of Mycobacterium gordonae subsp. intergordonae subsp.nov. and Mycobacterium gordonae subsp. gordonae subsp. nov.</title>
        <authorList>
            <person name="Huang H."/>
        </authorList>
    </citation>
    <scope>NUCLEOTIDE SEQUENCE [LARGE SCALE GENOMIC DNA]</scope>
    <source>
        <strain evidence="8">24</strain>
    </source>
</reference>
<organism evidence="7 8">
    <name type="scientific">Mycobacterium vicinigordonae</name>
    <dbReference type="NCBI Taxonomy" id="1719132"/>
    <lineage>
        <taxon>Bacteria</taxon>
        <taxon>Bacillati</taxon>
        <taxon>Actinomycetota</taxon>
        <taxon>Actinomycetes</taxon>
        <taxon>Mycobacteriales</taxon>
        <taxon>Mycobacteriaceae</taxon>
        <taxon>Mycobacterium</taxon>
    </lineage>
</organism>
<dbReference type="SUPFAM" id="SSF46689">
    <property type="entry name" value="Homeodomain-like"/>
    <property type="match status" value="1"/>
</dbReference>
<dbReference type="GO" id="GO:0003700">
    <property type="term" value="F:DNA-binding transcription factor activity"/>
    <property type="evidence" value="ECO:0007669"/>
    <property type="project" value="TreeGrafter"/>
</dbReference>
<evidence type="ECO:0000256" key="2">
    <source>
        <dbReference type="ARBA" id="ARBA00023125"/>
    </source>
</evidence>
<dbReference type="InterPro" id="IPR050109">
    <property type="entry name" value="HTH-type_TetR-like_transc_reg"/>
</dbReference>
<evidence type="ECO:0000256" key="1">
    <source>
        <dbReference type="ARBA" id="ARBA00023015"/>
    </source>
</evidence>
<dbReference type="PANTHER" id="PTHR30055:SF234">
    <property type="entry name" value="HTH-TYPE TRANSCRIPTIONAL REGULATOR BETI"/>
    <property type="match status" value="1"/>
</dbReference>
<keyword evidence="8" id="KW-1185">Reference proteome</keyword>
<evidence type="ECO:0000256" key="4">
    <source>
        <dbReference type="PROSITE-ProRule" id="PRU00335"/>
    </source>
</evidence>
<feature type="domain" description="HTH tetR-type" evidence="6">
    <location>
        <begin position="23"/>
        <end position="85"/>
    </location>
</feature>
<evidence type="ECO:0000313" key="7">
    <source>
        <dbReference type="EMBL" id="QLL07398.1"/>
    </source>
</evidence>
<protein>
    <submittedName>
        <fullName evidence="7">TetR/AcrR family transcriptional regulator</fullName>
    </submittedName>
</protein>
<dbReference type="GO" id="GO:0000976">
    <property type="term" value="F:transcription cis-regulatory region binding"/>
    <property type="evidence" value="ECO:0007669"/>
    <property type="project" value="TreeGrafter"/>
</dbReference>
<keyword evidence="2 4" id="KW-0238">DNA-binding</keyword>
<keyword evidence="1" id="KW-0805">Transcription regulation</keyword>
<evidence type="ECO:0000256" key="3">
    <source>
        <dbReference type="ARBA" id="ARBA00023163"/>
    </source>
</evidence>
<evidence type="ECO:0000259" key="6">
    <source>
        <dbReference type="PROSITE" id="PS50977"/>
    </source>
</evidence>
<keyword evidence="3" id="KW-0804">Transcription</keyword>
<feature type="region of interest" description="Disordered" evidence="5">
    <location>
        <begin position="1"/>
        <end position="25"/>
    </location>
</feature>
<evidence type="ECO:0000313" key="8">
    <source>
        <dbReference type="Proteomes" id="UP000510682"/>
    </source>
</evidence>
<dbReference type="InterPro" id="IPR009057">
    <property type="entry name" value="Homeodomain-like_sf"/>
</dbReference>
<dbReference type="PROSITE" id="PS50977">
    <property type="entry name" value="HTH_TETR_2"/>
    <property type="match status" value="1"/>
</dbReference>
<reference evidence="8" key="1">
    <citation type="submission" date="2020-07" db="EMBL/GenBank/DDBJ databases">
        <title>Description of Mycobacterium gordonae subsp. intergordonae subsp.nov. and Mycobacterium gordonae subsp. gordonae subsp. nov.</title>
        <authorList>
            <person name="Yu X."/>
        </authorList>
    </citation>
    <scope>NUCLEOTIDE SEQUENCE [LARGE SCALE GENOMIC DNA]</scope>
    <source>
        <strain evidence="8">24</strain>
    </source>
</reference>
<dbReference type="InterPro" id="IPR001647">
    <property type="entry name" value="HTH_TetR"/>
</dbReference>
<dbReference type="Pfam" id="PF00440">
    <property type="entry name" value="TetR_N"/>
    <property type="match status" value="1"/>
</dbReference>
<dbReference type="AlphaFoldDB" id="A0A7D6I5G5"/>
<proteinExistence type="predicted"/>
<dbReference type="EMBL" id="CP059165">
    <property type="protein sequence ID" value="QLL07398.1"/>
    <property type="molecule type" value="Genomic_DNA"/>
</dbReference>
<gene>
    <name evidence="7" type="ORF">H0P51_27825</name>
</gene>